<evidence type="ECO:0000313" key="8">
    <source>
        <dbReference type="Proteomes" id="UP000838756"/>
    </source>
</evidence>
<keyword evidence="8" id="KW-1185">Reference proteome</keyword>
<gene>
    <name evidence="7" type="primary">jg6327</name>
    <name evidence="7" type="ORF">PAEG_LOCUS6219</name>
</gene>
<dbReference type="EMBL" id="CAKXAJ010019495">
    <property type="protein sequence ID" value="CAH2218384.1"/>
    <property type="molecule type" value="Genomic_DNA"/>
</dbReference>
<dbReference type="InterPro" id="IPR014912">
    <property type="entry name" value="Sep15_SelM_dom"/>
</dbReference>
<keyword evidence="2 5" id="KW-0732">Signal</keyword>
<dbReference type="Proteomes" id="UP000838756">
    <property type="component" value="Unassembled WGS sequence"/>
</dbReference>
<protein>
    <recommendedName>
        <fullName evidence="4">Selenoprotein M</fullName>
    </recommendedName>
</protein>
<accession>A0A8S4QTT9</accession>
<evidence type="ECO:0000256" key="4">
    <source>
        <dbReference type="ARBA" id="ARBA00040773"/>
    </source>
</evidence>
<feature type="domain" description="Selenoprotein F/M" evidence="6">
    <location>
        <begin position="30"/>
        <end position="102"/>
    </location>
</feature>
<dbReference type="Gene3D" id="3.40.30.50">
    <property type="entry name" value="Sep15/SelM thioredoxin-like domain, active-site redox motif"/>
    <property type="match status" value="1"/>
</dbReference>
<evidence type="ECO:0000256" key="3">
    <source>
        <dbReference type="ARBA" id="ARBA00022933"/>
    </source>
</evidence>
<comment type="similarity">
    <text evidence="1">Belongs to the selenoprotein M/F family.</text>
</comment>
<evidence type="ECO:0000256" key="2">
    <source>
        <dbReference type="ARBA" id="ARBA00022729"/>
    </source>
</evidence>
<dbReference type="Pfam" id="PF08806">
    <property type="entry name" value="Sep15_SelM"/>
    <property type="match status" value="1"/>
</dbReference>
<comment type="caution">
    <text evidence="7">The sequence shown here is derived from an EMBL/GenBank/DDBJ whole genome shotgun (WGS) entry which is preliminary data.</text>
</comment>
<proteinExistence type="inferred from homology"/>
<feature type="signal peptide" evidence="5">
    <location>
        <begin position="1"/>
        <end position="20"/>
    </location>
</feature>
<dbReference type="SUPFAM" id="SSF52833">
    <property type="entry name" value="Thioredoxin-like"/>
    <property type="match status" value="1"/>
</dbReference>
<dbReference type="PANTHER" id="PTHR13077:SF7">
    <property type="entry name" value="SELENOPROTEIN M"/>
    <property type="match status" value="1"/>
</dbReference>
<dbReference type="InterPro" id="IPR038219">
    <property type="entry name" value="Sep15/SelM_sf"/>
</dbReference>
<evidence type="ECO:0000313" key="7">
    <source>
        <dbReference type="EMBL" id="CAH2218384.1"/>
    </source>
</evidence>
<evidence type="ECO:0000259" key="6">
    <source>
        <dbReference type="Pfam" id="PF08806"/>
    </source>
</evidence>
<organism evidence="7 8">
    <name type="scientific">Pararge aegeria aegeria</name>
    <dbReference type="NCBI Taxonomy" id="348720"/>
    <lineage>
        <taxon>Eukaryota</taxon>
        <taxon>Metazoa</taxon>
        <taxon>Ecdysozoa</taxon>
        <taxon>Arthropoda</taxon>
        <taxon>Hexapoda</taxon>
        <taxon>Insecta</taxon>
        <taxon>Pterygota</taxon>
        <taxon>Neoptera</taxon>
        <taxon>Endopterygota</taxon>
        <taxon>Lepidoptera</taxon>
        <taxon>Glossata</taxon>
        <taxon>Ditrysia</taxon>
        <taxon>Papilionoidea</taxon>
        <taxon>Nymphalidae</taxon>
        <taxon>Satyrinae</taxon>
        <taxon>Satyrini</taxon>
        <taxon>Parargina</taxon>
        <taxon>Pararge</taxon>
    </lineage>
</organism>
<dbReference type="GO" id="GO:0005788">
    <property type="term" value="C:endoplasmic reticulum lumen"/>
    <property type="evidence" value="ECO:0007669"/>
    <property type="project" value="TreeGrafter"/>
</dbReference>
<feature type="chain" id="PRO_5035727713" description="Selenoprotein M" evidence="5">
    <location>
        <begin position="21"/>
        <end position="113"/>
    </location>
</feature>
<dbReference type="GO" id="GO:0016491">
    <property type="term" value="F:oxidoreductase activity"/>
    <property type="evidence" value="ECO:0007669"/>
    <property type="project" value="TreeGrafter"/>
</dbReference>
<dbReference type="InterPro" id="IPR039992">
    <property type="entry name" value="Sep15_SelM"/>
</dbReference>
<reference evidence="7" key="1">
    <citation type="submission" date="2022-03" db="EMBL/GenBank/DDBJ databases">
        <authorList>
            <person name="Lindestad O."/>
        </authorList>
    </citation>
    <scope>NUCLEOTIDE SEQUENCE</scope>
</reference>
<evidence type="ECO:0000256" key="1">
    <source>
        <dbReference type="ARBA" id="ARBA00005742"/>
    </source>
</evidence>
<keyword evidence="3" id="KW-0712">Selenocysteine</keyword>
<evidence type="ECO:0000256" key="5">
    <source>
        <dbReference type="SAM" id="SignalP"/>
    </source>
</evidence>
<dbReference type="PANTHER" id="PTHR13077">
    <property type="entry name" value="SELENOPROTEIN F"/>
    <property type="match status" value="1"/>
</dbReference>
<dbReference type="AlphaFoldDB" id="A0A8S4QTT9"/>
<sequence>MSAILQLCFIAIFVITSATAYEKSDIISAKIETCRGCSLNRLPEVKSFVMEDAPFYDKLEVKFISGAIPELIFLGEGNKELERLALSELSRQECNDVLLDAGFIKKTKKNEEF</sequence>
<name>A0A8S4QTT9_9NEOP</name>
<dbReference type="InterPro" id="IPR036249">
    <property type="entry name" value="Thioredoxin-like_sf"/>
</dbReference>
<dbReference type="OrthoDB" id="25165at2759"/>